<comment type="similarity">
    <text evidence="1">Belongs to the AB hydrolase superfamily. MetX family.</text>
</comment>
<dbReference type="HAMAP" id="MF_00296">
    <property type="entry name" value="MetX_acyltransf"/>
    <property type="match status" value="1"/>
</dbReference>
<keyword evidence="6" id="KW-1185">Reference proteome</keyword>
<gene>
    <name evidence="5" type="ORF">AYL99_01783</name>
</gene>
<feature type="active site" evidence="3">
    <location>
        <position position="352"/>
    </location>
</feature>
<dbReference type="Gene3D" id="3.40.50.1820">
    <property type="entry name" value="alpha/beta hydrolase"/>
    <property type="match status" value="1"/>
</dbReference>
<accession>A0A178ZT14</accession>
<protein>
    <recommendedName>
        <fullName evidence="4">AB hydrolase-1 domain-containing protein</fullName>
    </recommendedName>
</protein>
<dbReference type="SUPFAM" id="SSF53474">
    <property type="entry name" value="alpha/beta-Hydrolases"/>
    <property type="match status" value="1"/>
</dbReference>
<dbReference type="RefSeq" id="XP_018695923.1">
    <property type="nucleotide sequence ID" value="XM_018833299.1"/>
</dbReference>
<feature type="active site" evidence="3">
    <location>
        <position position="381"/>
    </location>
</feature>
<evidence type="ECO:0000256" key="3">
    <source>
        <dbReference type="PIRSR" id="PIRSR000443-1"/>
    </source>
</evidence>
<dbReference type="Proteomes" id="UP000078343">
    <property type="component" value="Unassembled WGS sequence"/>
</dbReference>
<dbReference type="Pfam" id="PF00561">
    <property type="entry name" value="Abhydrolase_1"/>
    <property type="match status" value="1"/>
</dbReference>
<organism evidence="5 6">
    <name type="scientific">Fonsecaea erecta</name>
    <dbReference type="NCBI Taxonomy" id="1367422"/>
    <lineage>
        <taxon>Eukaryota</taxon>
        <taxon>Fungi</taxon>
        <taxon>Dikarya</taxon>
        <taxon>Ascomycota</taxon>
        <taxon>Pezizomycotina</taxon>
        <taxon>Eurotiomycetes</taxon>
        <taxon>Chaetothyriomycetidae</taxon>
        <taxon>Chaetothyriales</taxon>
        <taxon>Herpotrichiellaceae</taxon>
        <taxon>Fonsecaea</taxon>
    </lineage>
</organism>
<name>A0A178ZT14_9EURO</name>
<dbReference type="GO" id="GO:0009086">
    <property type="term" value="P:methionine biosynthetic process"/>
    <property type="evidence" value="ECO:0007669"/>
    <property type="project" value="TreeGrafter"/>
</dbReference>
<evidence type="ECO:0000259" key="4">
    <source>
        <dbReference type="Pfam" id="PF00561"/>
    </source>
</evidence>
<comment type="caution">
    <text evidence="5">The sequence shown here is derived from an EMBL/GenBank/DDBJ whole genome shotgun (WGS) entry which is preliminary data.</text>
</comment>
<reference evidence="5 6" key="1">
    <citation type="submission" date="2016-04" db="EMBL/GenBank/DDBJ databases">
        <title>Draft genome of Fonsecaea erecta CBS 125763.</title>
        <authorList>
            <person name="Weiss V.A."/>
            <person name="Vicente V.A."/>
            <person name="Raittz R.T."/>
            <person name="Moreno L.F."/>
            <person name="De Souza E.M."/>
            <person name="Pedrosa F.O."/>
            <person name="Steffens M.B."/>
            <person name="Faoro H."/>
            <person name="Tadra-Sfeir M.Z."/>
            <person name="Najafzadeh M.J."/>
            <person name="Felipe M.S."/>
            <person name="Teixeira M."/>
            <person name="Sun J."/>
            <person name="Xi L."/>
            <person name="Gomes R."/>
            <person name="De Azevedo C.M."/>
            <person name="Salgado C.G."/>
            <person name="Da Silva M.B."/>
            <person name="Nascimento M.F."/>
            <person name="Queiroz-Telles F."/>
            <person name="Attili D.S."/>
            <person name="Gorbushina A."/>
        </authorList>
    </citation>
    <scope>NUCLEOTIDE SEQUENCE [LARGE SCALE GENOMIC DNA]</scope>
    <source>
        <strain evidence="5 6">CBS 125763</strain>
    </source>
</reference>
<dbReference type="STRING" id="1367422.A0A178ZT14"/>
<proteinExistence type="inferred from homology"/>
<evidence type="ECO:0000256" key="1">
    <source>
        <dbReference type="ARBA" id="ARBA00006886"/>
    </source>
</evidence>
<dbReference type="InterPro" id="IPR000073">
    <property type="entry name" value="AB_hydrolase_1"/>
</dbReference>
<dbReference type="GO" id="GO:0004414">
    <property type="term" value="F:homoserine O-acetyltransferase activity"/>
    <property type="evidence" value="ECO:0007669"/>
    <property type="project" value="TreeGrafter"/>
</dbReference>
<dbReference type="GeneID" id="30005953"/>
<dbReference type="InterPro" id="IPR008220">
    <property type="entry name" value="HAT_MetX-like"/>
</dbReference>
<dbReference type="PIRSF" id="PIRSF000443">
    <property type="entry name" value="Homoser_Ac_trans"/>
    <property type="match status" value="1"/>
</dbReference>
<dbReference type="InterPro" id="IPR029058">
    <property type="entry name" value="AB_hydrolase_fold"/>
</dbReference>
<dbReference type="NCBIfam" id="TIGR01392">
    <property type="entry name" value="homoserO_Ac_trn"/>
    <property type="match status" value="1"/>
</dbReference>
<dbReference type="PANTHER" id="PTHR32268">
    <property type="entry name" value="HOMOSERINE O-ACETYLTRANSFERASE"/>
    <property type="match status" value="1"/>
</dbReference>
<keyword evidence="2" id="KW-0808">Transferase</keyword>
<evidence type="ECO:0000313" key="6">
    <source>
        <dbReference type="Proteomes" id="UP000078343"/>
    </source>
</evidence>
<feature type="domain" description="AB hydrolase-1" evidence="4">
    <location>
        <begin position="60"/>
        <end position="386"/>
    </location>
</feature>
<dbReference type="GO" id="GO:0009092">
    <property type="term" value="P:homoserine metabolic process"/>
    <property type="evidence" value="ECO:0007669"/>
    <property type="project" value="TreeGrafter"/>
</dbReference>
<sequence length="448" mass="49655">MRTPSGHIVSSSSAPHSMQSRLPNQLYTTIDEFKLESGAKLKDVTIAFTVSGRLNPLGTNAILICHALSGTADVADWWSSLFSRPRSALDLTKFCVICCNVLGSPYGSSSPLSIKPGSTSCYGSSFPKTTIRDDVRIQKHVMDILGVQSIYCIIGASMGGMVAMEWALHHGPRYVRSVVLISTAARQSPWAIAWAENQRSTIKSDSRWRGGCYGDDPPVAGLAAARMAAMLSYRTYSSFEKRFGRRQIDVKVLERGPCNGYRSGQIGTCTDVGDIEAEGNPSPVFLAQSYLWYQGEKFNRRFDANCYVHILDKIDTHDISRGRCPHLCPSEAMKEVLKGMKQRALVIGVASDGLYPIQEQMELSEHIPNAQFAWMESDDGHDGFLLEGEQMNNLLQLFFDRQPLVEEVPTCWKATRIPNISPGETNHCLETVQYAVETTDIMSYVGDW</sequence>
<dbReference type="OrthoDB" id="191364at2759"/>
<feature type="active site" description="Nucleophile" evidence="3">
    <location>
        <position position="157"/>
    </location>
</feature>
<evidence type="ECO:0000256" key="2">
    <source>
        <dbReference type="ARBA" id="ARBA00022679"/>
    </source>
</evidence>
<dbReference type="EMBL" id="LVYI01000002">
    <property type="protein sequence ID" value="OAP62556.1"/>
    <property type="molecule type" value="Genomic_DNA"/>
</dbReference>
<evidence type="ECO:0000313" key="5">
    <source>
        <dbReference type="EMBL" id="OAP62556.1"/>
    </source>
</evidence>
<dbReference type="PANTHER" id="PTHR32268:SF11">
    <property type="entry name" value="HOMOSERINE O-ACETYLTRANSFERASE"/>
    <property type="match status" value="1"/>
</dbReference>
<dbReference type="AlphaFoldDB" id="A0A178ZT14"/>